<gene>
    <name evidence="2" type="ORF">MERGE_002580</name>
</gene>
<feature type="transmembrane region" description="Helical" evidence="1">
    <location>
        <begin position="27"/>
        <end position="46"/>
    </location>
</feature>
<dbReference type="EMBL" id="CP054536">
    <property type="protein sequence ID" value="QSL65271.1"/>
    <property type="molecule type" value="Genomic_DNA"/>
</dbReference>
<evidence type="ECO:0000256" key="1">
    <source>
        <dbReference type="SAM" id="Phobius"/>
    </source>
</evidence>
<keyword evidence="3" id="KW-1185">Reference proteome</keyword>
<keyword evidence="1" id="KW-0472">Membrane</keyword>
<keyword evidence="1" id="KW-0812">Transmembrane</keyword>
<accession>A0A899FU13</accession>
<dbReference type="OrthoDB" id="2120024at2759"/>
<proteinExistence type="predicted"/>
<evidence type="ECO:0000313" key="3">
    <source>
        <dbReference type="Proteomes" id="UP000663699"/>
    </source>
</evidence>
<name>A0A899FU13_9ASCO</name>
<protein>
    <submittedName>
        <fullName evidence="2">Uncharacterized protein</fullName>
    </submittedName>
</protein>
<dbReference type="AlphaFoldDB" id="A0A899FU13"/>
<reference evidence="2" key="1">
    <citation type="submission" date="2020-06" db="EMBL/GenBank/DDBJ databases">
        <title>Genomes of multiple members of Pneumocystis genus reveal paths to human pathogen Pneumocystis jirovecii.</title>
        <authorList>
            <person name="Cisse O.H."/>
            <person name="Ma L."/>
            <person name="Dekker J."/>
            <person name="Khil P."/>
            <person name="Jo J."/>
            <person name="Brenchley J."/>
            <person name="Blair R."/>
            <person name="Pahar B."/>
            <person name="Chabe M."/>
            <person name="Van Rompay K.A."/>
            <person name="Keesler R."/>
            <person name="Sukura A."/>
            <person name="Hirsch V."/>
            <person name="Kutty G."/>
            <person name="Liu Y."/>
            <person name="Peng L."/>
            <person name="Chen J."/>
            <person name="Song J."/>
            <person name="Weissenbacher-Lang C."/>
            <person name="Xu J."/>
            <person name="Upham N.S."/>
            <person name="Stajich J.E."/>
            <person name="Cuomo C.A."/>
            <person name="Cushion M.T."/>
            <person name="Kovacs J.A."/>
        </authorList>
    </citation>
    <scope>NUCLEOTIDE SEQUENCE</scope>
    <source>
        <strain evidence="2">2A</strain>
    </source>
</reference>
<evidence type="ECO:0000313" key="2">
    <source>
        <dbReference type="EMBL" id="QSL65271.1"/>
    </source>
</evidence>
<keyword evidence="1" id="KW-1133">Transmembrane helix</keyword>
<sequence>MQAEKHYEGKSSHKLFWKTYARPFGKIFLLASITYLGLHFLWWHLYSHEKKREKKESLFRLEKTLHELYVFTSFTQTKEIYIKNEGFEINRMKNKYELYRALYIVTCMSRIIVLHTRWRGDFYNI</sequence>
<dbReference type="Proteomes" id="UP000663699">
    <property type="component" value="Chromosome 5"/>
</dbReference>
<organism evidence="2 3">
    <name type="scientific">Pneumocystis wakefieldiae</name>
    <dbReference type="NCBI Taxonomy" id="38082"/>
    <lineage>
        <taxon>Eukaryota</taxon>
        <taxon>Fungi</taxon>
        <taxon>Dikarya</taxon>
        <taxon>Ascomycota</taxon>
        <taxon>Taphrinomycotina</taxon>
        <taxon>Pneumocystomycetes</taxon>
        <taxon>Pneumocystaceae</taxon>
        <taxon>Pneumocystis</taxon>
    </lineage>
</organism>